<dbReference type="STRING" id="661478.OP10G_4250"/>
<reference evidence="5 6" key="1">
    <citation type="journal article" date="2014" name="PLoS ONE">
        <title>The first complete genome sequence of the class fimbriimonadia in the phylum armatimonadetes.</title>
        <authorList>
            <person name="Hu Z.Y."/>
            <person name="Wang Y.Z."/>
            <person name="Im W.T."/>
            <person name="Wang S.Y."/>
            <person name="Zhao G.P."/>
            <person name="Zheng H.J."/>
            <person name="Quan Z.X."/>
        </authorList>
    </citation>
    <scope>NUCLEOTIDE SEQUENCE [LARGE SCALE GENOMIC DNA]</scope>
    <source>
        <strain evidence="5">Gsoil 348</strain>
    </source>
</reference>
<dbReference type="AlphaFoldDB" id="A0A068NVT4"/>
<accession>A0A068NVT4</accession>
<dbReference type="EMBL" id="CP007139">
    <property type="protein sequence ID" value="AIE87618.1"/>
    <property type="molecule type" value="Genomic_DNA"/>
</dbReference>
<dbReference type="RefSeq" id="WP_025228491.1">
    <property type="nucleotide sequence ID" value="NZ_CP007139.1"/>
</dbReference>
<evidence type="ECO:0000256" key="2">
    <source>
        <dbReference type="SAM" id="MobiDB-lite"/>
    </source>
</evidence>
<dbReference type="InterPro" id="IPR006665">
    <property type="entry name" value="OmpA-like"/>
</dbReference>
<evidence type="ECO:0000256" key="3">
    <source>
        <dbReference type="SAM" id="Phobius"/>
    </source>
</evidence>
<dbReference type="OrthoDB" id="285651at2"/>
<proteinExistence type="predicted"/>
<evidence type="ECO:0000313" key="5">
    <source>
        <dbReference type="EMBL" id="AIE87618.1"/>
    </source>
</evidence>
<gene>
    <name evidence="5" type="ORF">OP10G_4250</name>
</gene>
<keyword evidence="6" id="KW-1185">Reference proteome</keyword>
<dbReference type="Proteomes" id="UP000027982">
    <property type="component" value="Chromosome"/>
</dbReference>
<organism evidence="5 6">
    <name type="scientific">Fimbriimonas ginsengisoli Gsoil 348</name>
    <dbReference type="NCBI Taxonomy" id="661478"/>
    <lineage>
        <taxon>Bacteria</taxon>
        <taxon>Bacillati</taxon>
        <taxon>Armatimonadota</taxon>
        <taxon>Fimbriimonadia</taxon>
        <taxon>Fimbriimonadales</taxon>
        <taxon>Fimbriimonadaceae</taxon>
        <taxon>Fimbriimonas</taxon>
    </lineage>
</organism>
<dbReference type="KEGG" id="fgi:OP10G_4250"/>
<dbReference type="GO" id="GO:0016020">
    <property type="term" value="C:membrane"/>
    <property type="evidence" value="ECO:0007669"/>
    <property type="project" value="UniProtKB-UniRule"/>
</dbReference>
<evidence type="ECO:0000259" key="4">
    <source>
        <dbReference type="PROSITE" id="PS51123"/>
    </source>
</evidence>
<evidence type="ECO:0000313" key="6">
    <source>
        <dbReference type="Proteomes" id="UP000027982"/>
    </source>
</evidence>
<sequence length="281" mass="30659">MSEEGYGAYDPSAPEGSDQAHSQYVTKKDVRVILVVIAVLTACCYPVFKMLERNAQRSVCATNLKAVSSAIGQYAEMHDERFPPIMRTGPNNEPDLGTSGFPYTWASDVADLMSKRASFRCPTATDEEVTRVETHGGSMPITYGMYQPYGGYLRTIVPNPDQTVLVAETSNMGANNTYDPLPYKTIDGKTVPFDGFVIGWSNTNADPTSASTYITRLAFADTSKANFDTADKPRHDGGIHALNCSGAMMRFLLKPSDARVRMSRDLPGGLWEAPPMSAGQR</sequence>
<dbReference type="PROSITE" id="PS51123">
    <property type="entry name" value="OMPA_2"/>
    <property type="match status" value="1"/>
</dbReference>
<keyword evidence="3" id="KW-0812">Transmembrane</keyword>
<feature type="transmembrane region" description="Helical" evidence="3">
    <location>
        <begin position="30"/>
        <end position="48"/>
    </location>
</feature>
<feature type="region of interest" description="Disordered" evidence="2">
    <location>
        <begin position="1"/>
        <end position="20"/>
    </location>
</feature>
<keyword evidence="3" id="KW-1133">Transmembrane helix</keyword>
<evidence type="ECO:0000256" key="1">
    <source>
        <dbReference type="PROSITE-ProRule" id="PRU00473"/>
    </source>
</evidence>
<dbReference type="HOGENOM" id="CLU_989540_0_0_0"/>
<feature type="domain" description="OmpA-like" evidence="4">
    <location>
        <begin position="1"/>
        <end position="40"/>
    </location>
</feature>
<protein>
    <recommendedName>
        <fullName evidence="4">OmpA-like domain-containing protein</fullName>
    </recommendedName>
</protein>
<keyword evidence="1 3" id="KW-0472">Membrane</keyword>
<name>A0A068NVT4_FIMGI</name>